<dbReference type="PANTHER" id="PTHR10072">
    <property type="entry name" value="IRON-SULFUR CLUSTER ASSEMBLY PROTEIN"/>
    <property type="match status" value="1"/>
</dbReference>
<feature type="domain" description="Core" evidence="2">
    <location>
        <begin position="23"/>
        <end position="129"/>
    </location>
</feature>
<dbReference type="AlphaFoldDB" id="A0A5J4YIX9"/>
<dbReference type="SUPFAM" id="SSF89360">
    <property type="entry name" value="HesB-like domain"/>
    <property type="match status" value="1"/>
</dbReference>
<dbReference type="GO" id="GO:0051537">
    <property type="term" value="F:2 iron, 2 sulfur cluster binding"/>
    <property type="evidence" value="ECO:0007669"/>
    <property type="project" value="TreeGrafter"/>
</dbReference>
<dbReference type="EMBL" id="VRMN01000015">
    <property type="protein sequence ID" value="KAA8491198.1"/>
    <property type="molecule type" value="Genomic_DNA"/>
</dbReference>
<comment type="similarity">
    <text evidence="1">Belongs to the HesB/IscA family.</text>
</comment>
<protein>
    <submittedName>
        <fullName evidence="3">Iron-sulfur cluster assembly 1-like, mitochondrial</fullName>
    </submittedName>
</protein>
<dbReference type="GO" id="GO:0016226">
    <property type="term" value="P:iron-sulfur cluster assembly"/>
    <property type="evidence" value="ECO:0007669"/>
    <property type="project" value="InterPro"/>
</dbReference>
<dbReference type="PANTHER" id="PTHR10072:SF41">
    <property type="entry name" value="IRON-SULFUR CLUSTER ASSEMBLY 1 HOMOLOG, MITOCHONDRIAL"/>
    <property type="match status" value="1"/>
</dbReference>
<dbReference type="InterPro" id="IPR050322">
    <property type="entry name" value="Fe-S_cluster_asmbl/transfer"/>
</dbReference>
<evidence type="ECO:0000313" key="4">
    <source>
        <dbReference type="Proteomes" id="UP000324585"/>
    </source>
</evidence>
<sequence length="134" mass="14847">MAQHAGRVVGRAGQQWMRRAAFELTDTAAQRLRNLIAQKEPPPLGVRVSLRNRGCNGMSYTLKYVSESPEDLQKVKLDERVSDKGVTIFIDPRALLNVAGTEMDFVDTELASEFVFRNPNVKGTCGCGESFSVK</sequence>
<evidence type="ECO:0000313" key="3">
    <source>
        <dbReference type="EMBL" id="KAA8491198.1"/>
    </source>
</evidence>
<evidence type="ECO:0000256" key="1">
    <source>
        <dbReference type="ARBA" id="ARBA00006718"/>
    </source>
</evidence>
<organism evidence="3 4">
    <name type="scientific">Porphyridium purpureum</name>
    <name type="common">Red alga</name>
    <name type="synonym">Porphyridium cruentum</name>
    <dbReference type="NCBI Taxonomy" id="35688"/>
    <lineage>
        <taxon>Eukaryota</taxon>
        <taxon>Rhodophyta</taxon>
        <taxon>Bangiophyceae</taxon>
        <taxon>Porphyridiales</taxon>
        <taxon>Porphyridiaceae</taxon>
        <taxon>Porphyridium</taxon>
    </lineage>
</organism>
<dbReference type="OMA" id="LYIYGMQ"/>
<reference evidence="4" key="1">
    <citation type="journal article" date="2019" name="Nat. Commun.">
        <title>Expansion of phycobilisome linker gene families in mesophilic red algae.</title>
        <authorList>
            <person name="Lee J."/>
            <person name="Kim D."/>
            <person name="Bhattacharya D."/>
            <person name="Yoon H.S."/>
        </authorList>
    </citation>
    <scope>NUCLEOTIDE SEQUENCE [LARGE SCALE GENOMIC DNA]</scope>
    <source>
        <strain evidence="4">CCMP 1328</strain>
    </source>
</reference>
<proteinExistence type="inferred from homology"/>
<dbReference type="OrthoDB" id="333486at2759"/>
<dbReference type="InterPro" id="IPR017870">
    <property type="entry name" value="FeS_cluster_insertion_CS"/>
</dbReference>
<keyword evidence="4" id="KW-1185">Reference proteome</keyword>
<accession>A0A5J4YIX9</accession>
<comment type="caution">
    <text evidence="3">The sequence shown here is derived from an EMBL/GenBank/DDBJ whole genome shotgun (WGS) entry which is preliminary data.</text>
</comment>
<dbReference type="InterPro" id="IPR035903">
    <property type="entry name" value="HesB-like_dom_sf"/>
</dbReference>
<dbReference type="FunFam" id="2.60.300.12:FF:000001">
    <property type="entry name" value="Iron-binding protein IscA"/>
    <property type="match status" value="1"/>
</dbReference>
<dbReference type="NCBIfam" id="TIGR00049">
    <property type="entry name" value="iron-sulfur cluster assembly accessory protein"/>
    <property type="match status" value="1"/>
</dbReference>
<dbReference type="Gene3D" id="2.60.300.12">
    <property type="entry name" value="HesB-like domain"/>
    <property type="match status" value="1"/>
</dbReference>
<dbReference type="Pfam" id="PF01521">
    <property type="entry name" value="Fe-S_biosyn"/>
    <property type="match status" value="1"/>
</dbReference>
<dbReference type="Proteomes" id="UP000324585">
    <property type="component" value="Unassembled WGS sequence"/>
</dbReference>
<name>A0A5J4YIX9_PORPP</name>
<dbReference type="GO" id="GO:0005739">
    <property type="term" value="C:mitochondrion"/>
    <property type="evidence" value="ECO:0007669"/>
    <property type="project" value="TreeGrafter"/>
</dbReference>
<evidence type="ECO:0000259" key="2">
    <source>
        <dbReference type="Pfam" id="PF01521"/>
    </source>
</evidence>
<dbReference type="InterPro" id="IPR016092">
    <property type="entry name" value="ATAP"/>
</dbReference>
<dbReference type="PROSITE" id="PS01152">
    <property type="entry name" value="HESB"/>
    <property type="match status" value="1"/>
</dbReference>
<gene>
    <name evidence="3" type="ORF">FVE85_9493</name>
</gene>
<dbReference type="InterPro" id="IPR000361">
    <property type="entry name" value="ATAP_core_dom"/>
</dbReference>